<gene>
    <name evidence="5" type="ORF">SVUK_LOCUS17379</name>
</gene>
<evidence type="ECO:0000256" key="1">
    <source>
        <dbReference type="ARBA" id="ARBA00023157"/>
    </source>
</evidence>
<dbReference type="Pfam" id="PF00054">
    <property type="entry name" value="Laminin_G_1"/>
    <property type="match status" value="1"/>
</dbReference>
<dbReference type="PROSITE" id="PS50026">
    <property type="entry name" value="EGF_3"/>
    <property type="match status" value="1"/>
</dbReference>
<dbReference type="Gene3D" id="2.10.25.10">
    <property type="entry name" value="Laminin"/>
    <property type="match status" value="2"/>
</dbReference>
<dbReference type="Pfam" id="PF02210">
    <property type="entry name" value="Laminin_G_2"/>
    <property type="match status" value="1"/>
</dbReference>
<accession>A0A3P7JA69</accession>
<evidence type="ECO:0000313" key="6">
    <source>
        <dbReference type="Proteomes" id="UP000270094"/>
    </source>
</evidence>
<dbReference type="PROSITE" id="PS01186">
    <property type="entry name" value="EGF_2"/>
    <property type="match status" value="2"/>
</dbReference>
<feature type="domain" description="EGF-like" evidence="4">
    <location>
        <begin position="247"/>
        <end position="283"/>
    </location>
</feature>
<dbReference type="AlphaFoldDB" id="A0A3P7JA69"/>
<feature type="domain" description="Laminin G" evidence="3">
    <location>
        <begin position="291"/>
        <end position="438"/>
    </location>
</feature>
<reference evidence="5 6" key="1">
    <citation type="submission" date="2018-11" db="EMBL/GenBank/DDBJ databases">
        <authorList>
            <consortium name="Pathogen Informatics"/>
        </authorList>
    </citation>
    <scope>NUCLEOTIDE SEQUENCE [LARGE SCALE GENOMIC DNA]</scope>
</reference>
<sequence length="438" mass="47633">VTSCLSCVHSDKCVESTSGALCLCHHGYRGPICDEPGEICDTVKCPQTQTCRPLIAIGDAHTRCACPIGLTGPKCRQSTVASLDENSLFIHQSPNVMIGSSSGPLPYVLSVSIRTTVPTAHIVSGENIFGQRLFSISLADGRLIISIQGTTYRKLIPYSINDGTWYTFRLEKSENDLVVSVVNEDGYQLLLQSLPRQATFDVFATRIGKVAESEFFVGCAADLAIGDVEIDLASSSRSAGISSGCKHTDQCLRNPCLNDGACVDLWTHSSCVCQPPFLPPLCMHSLPPSTFGHNNLTSTAVIQIPSTISHDMRYATKIQLILRSNQANDVILFLGETGDELATFTSISLRDGHVIVRCRAGGKSVYELKSKKVVDDNKDHIVQVNRQRRQVMLHIDGQLDVEGSIQSRFDHPVFAEKLQLGNSEGVSKDAFTTDLGFK</sequence>
<evidence type="ECO:0000256" key="2">
    <source>
        <dbReference type="PROSITE-ProRule" id="PRU00076"/>
    </source>
</evidence>
<dbReference type="GO" id="GO:0016020">
    <property type="term" value="C:membrane"/>
    <property type="evidence" value="ECO:0007669"/>
    <property type="project" value="UniProtKB-SubCell"/>
</dbReference>
<dbReference type="OrthoDB" id="5798746at2759"/>
<evidence type="ECO:0008006" key="7">
    <source>
        <dbReference type="Google" id="ProtNLM"/>
    </source>
</evidence>
<evidence type="ECO:0000259" key="4">
    <source>
        <dbReference type="PROSITE" id="PS50026"/>
    </source>
</evidence>
<dbReference type="Pfam" id="PF00008">
    <property type="entry name" value="EGF"/>
    <property type="match status" value="1"/>
</dbReference>
<dbReference type="Gene3D" id="2.60.120.200">
    <property type="match status" value="2"/>
</dbReference>
<dbReference type="PROSITE" id="PS00022">
    <property type="entry name" value="EGF_1"/>
    <property type="match status" value="2"/>
</dbReference>
<dbReference type="Proteomes" id="UP000270094">
    <property type="component" value="Unassembled WGS sequence"/>
</dbReference>
<evidence type="ECO:0000259" key="3">
    <source>
        <dbReference type="PROSITE" id="PS50025"/>
    </source>
</evidence>
<dbReference type="PANTHER" id="PTHR15036:SF85">
    <property type="entry name" value="SP2353, ISOFORM A"/>
    <property type="match status" value="1"/>
</dbReference>
<feature type="non-terminal residue" evidence="5">
    <location>
        <position position="438"/>
    </location>
</feature>
<protein>
    <recommendedName>
        <fullName evidence="7">EGF-like domain-containing protein</fullName>
    </recommendedName>
</protein>
<dbReference type="InterPro" id="IPR050372">
    <property type="entry name" value="Neurexin-related_CASP"/>
</dbReference>
<keyword evidence="1 2" id="KW-1015">Disulfide bond</keyword>
<dbReference type="InterPro" id="IPR001791">
    <property type="entry name" value="Laminin_G"/>
</dbReference>
<keyword evidence="6" id="KW-1185">Reference proteome</keyword>
<dbReference type="InterPro" id="IPR013320">
    <property type="entry name" value="ConA-like_dom_sf"/>
</dbReference>
<dbReference type="CDD" id="cd00054">
    <property type="entry name" value="EGF_CA"/>
    <property type="match status" value="1"/>
</dbReference>
<name>A0A3P7JA69_STRVU</name>
<comment type="caution">
    <text evidence="2">Lacks conserved residue(s) required for the propagation of feature annotation.</text>
</comment>
<dbReference type="PROSITE" id="PS50025">
    <property type="entry name" value="LAM_G_DOMAIN"/>
    <property type="match status" value="2"/>
</dbReference>
<dbReference type="InterPro" id="IPR000742">
    <property type="entry name" value="EGF"/>
</dbReference>
<dbReference type="SUPFAM" id="SSF49899">
    <property type="entry name" value="Concanavalin A-like lectins/glucanases"/>
    <property type="match status" value="2"/>
</dbReference>
<dbReference type="SMART" id="SM00282">
    <property type="entry name" value="LamG"/>
    <property type="match status" value="2"/>
</dbReference>
<dbReference type="CDD" id="cd00110">
    <property type="entry name" value="LamG"/>
    <property type="match status" value="2"/>
</dbReference>
<feature type="domain" description="Laminin G" evidence="3">
    <location>
        <begin position="79"/>
        <end position="245"/>
    </location>
</feature>
<organism evidence="5 6">
    <name type="scientific">Strongylus vulgaris</name>
    <name type="common">Blood worm</name>
    <dbReference type="NCBI Taxonomy" id="40348"/>
    <lineage>
        <taxon>Eukaryota</taxon>
        <taxon>Metazoa</taxon>
        <taxon>Ecdysozoa</taxon>
        <taxon>Nematoda</taxon>
        <taxon>Chromadorea</taxon>
        <taxon>Rhabditida</taxon>
        <taxon>Rhabditina</taxon>
        <taxon>Rhabditomorpha</taxon>
        <taxon>Strongyloidea</taxon>
        <taxon>Strongylidae</taxon>
        <taxon>Strongylus</taxon>
    </lineage>
</organism>
<proteinExistence type="predicted"/>
<dbReference type="PANTHER" id="PTHR15036">
    <property type="entry name" value="PIKACHURIN-LIKE PROTEIN"/>
    <property type="match status" value="1"/>
</dbReference>
<feature type="non-terminal residue" evidence="5">
    <location>
        <position position="1"/>
    </location>
</feature>
<keyword evidence="2" id="KW-0245">EGF-like domain</keyword>
<dbReference type="SMART" id="SM00181">
    <property type="entry name" value="EGF"/>
    <property type="match status" value="3"/>
</dbReference>
<evidence type="ECO:0000313" key="5">
    <source>
        <dbReference type="EMBL" id="VDM82381.1"/>
    </source>
</evidence>
<feature type="disulfide bond" evidence="2">
    <location>
        <begin position="273"/>
        <end position="282"/>
    </location>
</feature>
<dbReference type="EMBL" id="UYYB01117378">
    <property type="protein sequence ID" value="VDM82381.1"/>
    <property type="molecule type" value="Genomic_DNA"/>
</dbReference>